<sequence length="317" mass="33836">MSAEGICMGHGGLMNFGELLAPDEECEIREELALARAATARLRPDIVIKFGNDHNSGFSLRLMPAFLVALRARTLGDFGTTAAPLAVDEPIARALVEHLHASGIDVATSYDALFDHGMVMALDKLFEDSASVPVVPVFTNCGGDLRPPLGRSLALGQAIGAFFRDHCPQKNVLFLGSGGLSHDPPLPIFTASPPEVQQRMIDGVEWTADSLAVRTANVIEAGREHGHGAGPLQPLNPQWDNWLIERFAEGDLATVAAQSDADVIRLGGRGGSEIRNWIAALAALKAYSGGGYRTAHSYYRALPSWITGFGLIHATAH</sequence>
<dbReference type="AlphaFoldDB" id="A0A437J3Q2"/>
<dbReference type="SUPFAM" id="SSF53213">
    <property type="entry name" value="LigB-like"/>
    <property type="match status" value="1"/>
</dbReference>
<dbReference type="Pfam" id="PF02900">
    <property type="entry name" value="LigB"/>
    <property type="match status" value="1"/>
</dbReference>
<keyword evidence="2" id="KW-0560">Oxidoreductase</keyword>
<dbReference type="OrthoDB" id="8673673at2"/>
<evidence type="ECO:0000259" key="1">
    <source>
        <dbReference type="Pfam" id="PF02900"/>
    </source>
</evidence>
<dbReference type="GO" id="GO:0008198">
    <property type="term" value="F:ferrous iron binding"/>
    <property type="evidence" value="ECO:0007669"/>
    <property type="project" value="InterPro"/>
</dbReference>
<dbReference type="EMBL" id="RZUL01000010">
    <property type="protein sequence ID" value="RVT39151.1"/>
    <property type="molecule type" value="Genomic_DNA"/>
</dbReference>
<evidence type="ECO:0000313" key="3">
    <source>
        <dbReference type="Proteomes" id="UP000282977"/>
    </source>
</evidence>
<name>A0A437J3Q2_9SPHN</name>
<accession>A0A437J3Q2</accession>
<feature type="domain" description="Extradiol ring-cleavage dioxygenase class III enzyme subunit B" evidence="1">
    <location>
        <begin position="35"/>
        <end position="310"/>
    </location>
</feature>
<evidence type="ECO:0000313" key="2">
    <source>
        <dbReference type="EMBL" id="RVT39151.1"/>
    </source>
</evidence>
<keyword evidence="3" id="KW-1185">Reference proteome</keyword>
<organism evidence="2 3">
    <name type="scientific">Sphingobium algorifonticola</name>
    <dbReference type="NCBI Taxonomy" id="2008318"/>
    <lineage>
        <taxon>Bacteria</taxon>
        <taxon>Pseudomonadati</taxon>
        <taxon>Pseudomonadota</taxon>
        <taxon>Alphaproteobacteria</taxon>
        <taxon>Sphingomonadales</taxon>
        <taxon>Sphingomonadaceae</taxon>
        <taxon>Sphingobium</taxon>
    </lineage>
</organism>
<comment type="caution">
    <text evidence="2">The sequence shown here is derived from an EMBL/GenBank/DDBJ whole genome shotgun (WGS) entry which is preliminary data.</text>
</comment>
<gene>
    <name evidence="2" type="primary">mhpB</name>
    <name evidence="2" type="ORF">ENE74_16390</name>
</gene>
<keyword evidence="2" id="KW-0223">Dioxygenase</keyword>
<dbReference type="GO" id="GO:0047070">
    <property type="term" value="F:3-carboxyethylcatechol 2,3-dioxygenase activity"/>
    <property type="evidence" value="ECO:0007669"/>
    <property type="project" value="UniProtKB-EC"/>
</dbReference>
<dbReference type="EC" id="1.13.11.16" evidence="2"/>
<reference evidence="2 3" key="1">
    <citation type="submission" date="2019-01" db="EMBL/GenBank/DDBJ databases">
        <authorList>
            <person name="Chen W.-M."/>
        </authorList>
    </citation>
    <scope>NUCLEOTIDE SEQUENCE [LARGE SCALE GENOMIC DNA]</scope>
    <source>
        <strain evidence="2 3">TLA-22</strain>
    </source>
</reference>
<dbReference type="InterPro" id="IPR004183">
    <property type="entry name" value="Xdiol_dOase_suB"/>
</dbReference>
<proteinExistence type="predicted"/>
<dbReference type="Gene3D" id="3.40.830.10">
    <property type="entry name" value="LigB-like"/>
    <property type="match status" value="1"/>
</dbReference>
<protein>
    <submittedName>
        <fullName evidence="2">3-carboxyethylcatechol 2,3-dioxygenase</fullName>
        <ecNumber evidence="2">1.13.11.16</ecNumber>
    </submittedName>
</protein>
<dbReference type="Proteomes" id="UP000282977">
    <property type="component" value="Unassembled WGS sequence"/>
</dbReference>